<dbReference type="InterPro" id="IPR035914">
    <property type="entry name" value="Sperma_CUB_dom_sf"/>
</dbReference>
<dbReference type="GO" id="GO:0006508">
    <property type="term" value="P:proteolysis"/>
    <property type="evidence" value="ECO:0007669"/>
    <property type="project" value="UniProtKB-KW"/>
</dbReference>
<dbReference type="GO" id="GO:0016301">
    <property type="term" value="F:kinase activity"/>
    <property type="evidence" value="ECO:0007669"/>
    <property type="project" value="UniProtKB-KW"/>
</dbReference>
<evidence type="ECO:0000256" key="5">
    <source>
        <dbReference type="PROSITE-ProRule" id="PRU00059"/>
    </source>
</evidence>
<dbReference type="CDD" id="cd00190">
    <property type="entry name" value="Tryp_SPc"/>
    <property type="match status" value="1"/>
</dbReference>
<dbReference type="Pfam" id="PF00431">
    <property type="entry name" value="CUB"/>
    <property type="match status" value="1"/>
</dbReference>
<dbReference type="Gene3D" id="2.60.120.290">
    <property type="entry name" value="Spermadhesin, CUB domain"/>
    <property type="match status" value="1"/>
</dbReference>
<keyword evidence="4" id="KW-1015">Disulfide bond</keyword>
<evidence type="ECO:0000256" key="4">
    <source>
        <dbReference type="ARBA" id="ARBA00023157"/>
    </source>
</evidence>
<dbReference type="Proteomes" id="UP000230066">
    <property type="component" value="Unassembled WGS sequence"/>
</dbReference>
<dbReference type="InterPro" id="IPR043504">
    <property type="entry name" value="Peptidase_S1_PA_chymotrypsin"/>
</dbReference>
<dbReference type="InterPro" id="IPR033116">
    <property type="entry name" value="TRYPSIN_SER"/>
</dbReference>
<dbReference type="Pfam" id="PF00089">
    <property type="entry name" value="Trypsin"/>
    <property type="match status" value="1"/>
</dbReference>
<dbReference type="SMART" id="SM00020">
    <property type="entry name" value="Tryp_SPc"/>
    <property type="match status" value="1"/>
</dbReference>
<dbReference type="PANTHER" id="PTHR24252">
    <property type="entry name" value="ACROSIN-RELATED"/>
    <property type="match status" value="1"/>
</dbReference>
<dbReference type="SMART" id="SM00042">
    <property type="entry name" value="CUB"/>
    <property type="match status" value="1"/>
</dbReference>
<dbReference type="InterPro" id="IPR000859">
    <property type="entry name" value="CUB_dom"/>
</dbReference>
<keyword evidence="2 6" id="KW-0378">Hydrolase</keyword>
<gene>
    <name evidence="9" type="ORF">D915_005017</name>
</gene>
<dbReference type="SUPFAM" id="SSF49854">
    <property type="entry name" value="Spermadhesin, CUB domain"/>
    <property type="match status" value="1"/>
</dbReference>
<dbReference type="InterPro" id="IPR001314">
    <property type="entry name" value="Peptidase_S1A"/>
</dbReference>
<organism evidence="9 10">
    <name type="scientific">Fasciola hepatica</name>
    <name type="common">Liver fluke</name>
    <dbReference type="NCBI Taxonomy" id="6192"/>
    <lineage>
        <taxon>Eukaryota</taxon>
        <taxon>Metazoa</taxon>
        <taxon>Spiralia</taxon>
        <taxon>Lophotrochozoa</taxon>
        <taxon>Platyhelminthes</taxon>
        <taxon>Trematoda</taxon>
        <taxon>Digenea</taxon>
        <taxon>Plagiorchiida</taxon>
        <taxon>Echinostomata</taxon>
        <taxon>Echinostomatoidea</taxon>
        <taxon>Fasciolidae</taxon>
        <taxon>Fasciola</taxon>
    </lineage>
</organism>
<dbReference type="PANTHER" id="PTHR24252:SF7">
    <property type="entry name" value="HYALIN"/>
    <property type="match status" value="1"/>
</dbReference>
<dbReference type="InterPro" id="IPR009003">
    <property type="entry name" value="Peptidase_S1_PA"/>
</dbReference>
<dbReference type="AlphaFoldDB" id="A0A4E0R6J1"/>
<dbReference type="InterPro" id="IPR001254">
    <property type="entry name" value="Trypsin_dom"/>
</dbReference>
<name>A0A4E0R6J1_FASHE</name>
<feature type="domain" description="Peptidase S1" evidence="8">
    <location>
        <begin position="113"/>
        <end position="360"/>
    </location>
</feature>
<evidence type="ECO:0000256" key="2">
    <source>
        <dbReference type="ARBA" id="ARBA00022801"/>
    </source>
</evidence>
<proteinExistence type="predicted"/>
<dbReference type="PROSITE" id="PS01180">
    <property type="entry name" value="CUB"/>
    <property type="match status" value="1"/>
</dbReference>
<dbReference type="GO" id="GO:0004252">
    <property type="term" value="F:serine-type endopeptidase activity"/>
    <property type="evidence" value="ECO:0007669"/>
    <property type="project" value="InterPro"/>
</dbReference>
<dbReference type="FunFam" id="2.40.10.10:FF:000003">
    <property type="entry name" value="Transmembrane serine protease 3"/>
    <property type="match status" value="1"/>
</dbReference>
<comment type="caution">
    <text evidence="5">Lacks conserved residue(s) required for the propagation of feature annotation.</text>
</comment>
<dbReference type="PROSITE" id="PS00134">
    <property type="entry name" value="TRYPSIN_HIS"/>
    <property type="match status" value="1"/>
</dbReference>
<keyword evidence="10" id="KW-1185">Reference proteome</keyword>
<evidence type="ECO:0000259" key="7">
    <source>
        <dbReference type="PROSITE" id="PS01180"/>
    </source>
</evidence>
<dbReference type="CDD" id="cd00041">
    <property type="entry name" value="CUB"/>
    <property type="match status" value="1"/>
</dbReference>
<comment type="caution">
    <text evidence="9">The sequence shown here is derived from an EMBL/GenBank/DDBJ whole genome shotgun (WGS) entry which is preliminary data.</text>
</comment>
<evidence type="ECO:0000259" key="8">
    <source>
        <dbReference type="PROSITE" id="PS50240"/>
    </source>
</evidence>
<reference evidence="9" key="1">
    <citation type="submission" date="2019-03" db="EMBL/GenBank/DDBJ databases">
        <title>Improved annotation for the trematode Fasciola hepatica.</title>
        <authorList>
            <person name="Choi Y.-J."/>
            <person name="Martin J."/>
            <person name="Mitreva M."/>
        </authorList>
    </citation>
    <scope>NUCLEOTIDE SEQUENCE [LARGE SCALE GENOMIC DNA]</scope>
</reference>
<sequence length="364" mass="40363">MDCVYQIQVPTDQEIDIQILDIDIEETNECMFDFVSVGELNSSFPYRFCGSQKPKFPIRVRNSVARVHFVSDSGQGGRGFLMAFQSVLSNKNDADKRACGVAPQVNDQNATRILGGFSVVSGQWPWMASLWYDRRFVCGASLVASQWLLTAAHCLPFFRLTSRRKEIDRWNAVLGDLLLDWPDSGEQIVRMTKVKIHPMYNVGARYDYDLALIKLAEEAQLGPSVRPICLLRGEKLLSTLTTLEFTNGCYVAGWGRSETQAVTNELRHLRMPLLNVTACNETEAYRGLLTSSMLCAGHSSGGHDSCKGDSGGPLMCQIGSTGTWYQIGVVSFGKQCALMNTPGIYSNVRAAVSWIESILKSDEL</sequence>
<keyword evidence="1 6" id="KW-0645">Protease</keyword>
<protein>
    <submittedName>
        <fullName evidence="9">Enterokinase catalytic light chain</fullName>
    </submittedName>
</protein>
<evidence type="ECO:0000256" key="1">
    <source>
        <dbReference type="ARBA" id="ARBA00022670"/>
    </source>
</evidence>
<dbReference type="Gene3D" id="2.40.10.10">
    <property type="entry name" value="Trypsin-like serine proteases"/>
    <property type="match status" value="1"/>
</dbReference>
<evidence type="ECO:0000313" key="10">
    <source>
        <dbReference type="Proteomes" id="UP000230066"/>
    </source>
</evidence>
<feature type="domain" description="CUB" evidence="7">
    <location>
        <begin position="1"/>
        <end position="87"/>
    </location>
</feature>
<dbReference type="EMBL" id="JXXN02001723">
    <property type="protein sequence ID" value="THD24209.1"/>
    <property type="molecule type" value="Genomic_DNA"/>
</dbReference>
<dbReference type="PROSITE" id="PS00135">
    <property type="entry name" value="TRYPSIN_SER"/>
    <property type="match status" value="1"/>
</dbReference>
<evidence type="ECO:0000256" key="3">
    <source>
        <dbReference type="ARBA" id="ARBA00022825"/>
    </source>
</evidence>
<dbReference type="SUPFAM" id="SSF50494">
    <property type="entry name" value="Trypsin-like serine proteases"/>
    <property type="match status" value="1"/>
</dbReference>
<accession>A0A4E0R6J1</accession>
<evidence type="ECO:0000313" key="9">
    <source>
        <dbReference type="EMBL" id="THD24209.1"/>
    </source>
</evidence>
<dbReference type="PRINTS" id="PR00722">
    <property type="entry name" value="CHYMOTRYPSIN"/>
</dbReference>
<dbReference type="PROSITE" id="PS50240">
    <property type="entry name" value="TRYPSIN_DOM"/>
    <property type="match status" value="1"/>
</dbReference>
<keyword evidence="3 6" id="KW-0720">Serine protease</keyword>
<dbReference type="InterPro" id="IPR018114">
    <property type="entry name" value="TRYPSIN_HIS"/>
</dbReference>
<evidence type="ECO:0000256" key="6">
    <source>
        <dbReference type="RuleBase" id="RU363034"/>
    </source>
</evidence>